<comment type="caution">
    <text evidence="2">The sequence shown here is derived from an EMBL/GenBank/DDBJ whole genome shotgun (WGS) entry which is preliminary data.</text>
</comment>
<dbReference type="Proteomes" id="UP000485058">
    <property type="component" value="Unassembled WGS sequence"/>
</dbReference>
<protein>
    <submittedName>
        <fullName evidence="2">Uncharacterized protein</fullName>
    </submittedName>
</protein>
<feature type="region of interest" description="Disordered" evidence="1">
    <location>
        <begin position="96"/>
        <end position="168"/>
    </location>
</feature>
<feature type="compositionally biased region" description="Pro residues" evidence="1">
    <location>
        <begin position="99"/>
        <end position="121"/>
    </location>
</feature>
<evidence type="ECO:0000313" key="2">
    <source>
        <dbReference type="EMBL" id="GFH16824.1"/>
    </source>
</evidence>
<dbReference type="AlphaFoldDB" id="A0A699ZD63"/>
<evidence type="ECO:0000256" key="1">
    <source>
        <dbReference type="SAM" id="MobiDB-lite"/>
    </source>
</evidence>
<keyword evidence="3" id="KW-1185">Reference proteome</keyword>
<accession>A0A699ZD63</accession>
<gene>
    <name evidence="2" type="ORF">HaLaN_13323</name>
</gene>
<proteinExistence type="predicted"/>
<sequence length="232" mass="24353">MGRVCVICNPNCLHAASTRYQYVIHYPNPLAKARKPMLAWNTCSDVSNSFSIARCTHATVLQAAGLGPWGLAGNATSTGIYNYGSSLSAANLTRDIIRPRPPSGRPGQPPGRLTPPGPALPGRPASPDTTQPGSGQGQGVEGQAGKPREGQALPSQGQEQGLDPEQASGGEVVAGWALQLDPALVQGFGNLRWGACLAVLARRGAGAGWEPQQQMVRGTSPDWLVLRVRYRG</sequence>
<organism evidence="2 3">
    <name type="scientific">Haematococcus lacustris</name>
    <name type="common">Green alga</name>
    <name type="synonym">Haematococcus pluvialis</name>
    <dbReference type="NCBI Taxonomy" id="44745"/>
    <lineage>
        <taxon>Eukaryota</taxon>
        <taxon>Viridiplantae</taxon>
        <taxon>Chlorophyta</taxon>
        <taxon>core chlorophytes</taxon>
        <taxon>Chlorophyceae</taxon>
        <taxon>CS clade</taxon>
        <taxon>Chlamydomonadales</taxon>
        <taxon>Haematococcaceae</taxon>
        <taxon>Haematococcus</taxon>
    </lineage>
</organism>
<name>A0A699ZD63_HAELA</name>
<evidence type="ECO:0000313" key="3">
    <source>
        <dbReference type="Proteomes" id="UP000485058"/>
    </source>
</evidence>
<dbReference type="EMBL" id="BLLF01001056">
    <property type="protein sequence ID" value="GFH16824.1"/>
    <property type="molecule type" value="Genomic_DNA"/>
</dbReference>
<reference evidence="2 3" key="1">
    <citation type="submission" date="2020-02" db="EMBL/GenBank/DDBJ databases">
        <title>Draft genome sequence of Haematococcus lacustris strain NIES-144.</title>
        <authorList>
            <person name="Morimoto D."/>
            <person name="Nakagawa S."/>
            <person name="Yoshida T."/>
            <person name="Sawayama S."/>
        </authorList>
    </citation>
    <scope>NUCLEOTIDE SEQUENCE [LARGE SCALE GENOMIC DNA]</scope>
    <source>
        <strain evidence="2 3">NIES-144</strain>
    </source>
</reference>